<dbReference type="PRINTS" id="PR00081">
    <property type="entry name" value="GDHRDH"/>
</dbReference>
<feature type="domain" description="Poly-beta-hydroxybutyrate polymerase N-terminal" evidence="5">
    <location>
        <begin position="52"/>
        <end position="167"/>
    </location>
</feature>
<keyword evidence="2" id="KW-0808">Transferase</keyword>
<dbReference type="PANTHER" id="PTHR36837">
    <property type="entry name" value="POLY(3-HYDROXYALKANOATE) POLYMERASE SUBUNIT PHAC"/>
    <property type="match status" value="1"/>
</dbReference>
<evidence type="ECO:0000259" key="5">
    <source>
        <dbReference type="Pfam" id="PF07167"/>
    </source>
</evidence>
<dbReference type="PANTHER" id="PTHR36837:SF5">
    <property type="entry name" value="POLY-3-HYDROXYBUTYRATE SYNTHASE"/>
    <property type="match status" value="1"/>
</dbReference>
<dbReference type="PRINTS" id="PR00080">
    <property type="entry name" value="SDRFAMILY"/>
</dbReference>
<keyword evidence="6" id="KW-1185">Reference proteome</keyword>
<evidence type="ECO:0000313" key="7">
    <source>
        <dbReference type="WBParaSite" id="L893_g14046.t1"/>
    </source>
</evidence>
<dbReference type="SUPFAM" id="SSF51735">
    <property type="entry name" value="NAD(P)-binding Rossmann-fold domains"/>
    <property type="match status" value="1"/>
</dbReference>
<dbReference type="Gene3D" id="3.40.50.1820">
    <property type="entry name" value="alpha/beta hydrolase"/>
    <property type="match status" value="1"/>
</dbReference>
<dbReference type="InterPro" id="IPR002347">
    <property type="entry name" value="SDR_fam"/>
</dbReference>
<dbReference type="GO" id="GO:0016746">
    <property type="term" value="F:acyltransferase activity"/>
    <property type="evidence" value="ECO:0007669"/>
    <property type="project" value="UniProtKB-KW"/>
</dbReference>
<dbReference type="PROSITE" id="PS00061">
    <property type="entry name" value="ADH_SHORT"/>
    <property type="match status" value="1"/>
</dbReference>
<proteinExistence type="inferred from homology"/>
<evidence type="ECO:0000256" key="2">
    <source>
        <dbReference type="ARBA" id="ARBA00022679"/>
    </source>
</evidence>
<dbReference type="GO" id="GO:0042619">
    <property type="term" value="P:poly-hydroxybutyrate biosynthetic process"/>
    <property type="evidence" value="ECO:0007669"/>
    <property type="project" value="InterPro"/>
</dbReference>
<sequence>MDATRCAELQARYMQQWQDLWDQAQRGALPPPQDRRFADAAWQSNPTASFNAHWAEAMSPSNYLMLNPQALQTMMETGGQSVLEGMANFMDDWQKGRMTQTDESQFQLGQNVGTTSGAVVFQNDIFQLIQYAPTTSMVHAVPLLIVPPCINKFYILDLQPENSFVRHALDQGLTVYLMSWRNPQPDDAAHIHALSWQDYLEQGVLEAIRVSQELSGQEKINTLGFCIGGTLLASALALARDKGQDPAASMTLLTTMLDFTDVGMLNVFIDEAQVAFREWQLGQGGLLNARELASTFSFLRPAELVWNYVNSNYLQDGEPVATLDAQQYMERAQSVPGSWWTDWIAWIAPLSGSRRRAKRRLGHARYPVLEEAPGSYVKKWLGEQAELGYTFHASVGNVADWDSTVETFKKVFADFGRVDVLVNNAGITRDGTFRKMSQEDWRAVIDTNLNSLFNVTKQVIDGMVERQWGRIINISSVNGQKGQFGQTNYSTAKAGIHGFTMALAQEVANKGVTVNTISPGYIGTDMVRAIRPDVLEKIVATIPVGRLGTPDEIGSMVAWLASGDSGFATGADFSLNGGLHMS</sequence>
<dbReference type="Pfam" id="PF13561">
    <property type="entry name" value="adh_short_C2"/>
    <property type="match status" value="1"/>
</dbReference>
<accession>A0A1I7YA58</accession>
<dbReference type="WBParaSite" id="L893_g14046.t1">
    <property type="protein sequence ID" value="L893_g14046.t1"/>
    <property type="gene ID" value="L893_g14046"/>
</dbReference>
<evidence type="ECO:0000256" key="4">
    <source>
        <dbReference type="ARBA" id="ARBA00023315"/>
    </source>
</evidence>
<dbReference type="InterPro" id="IPR010941">
    <property type="entry name" value="PhaC_N"/>
</dbReference>
<evidence type="ECO:0000256" key="3">
    <source>
        <dbReference type="ARBA" id="ARBA00023002"/>
    </source>
</evidence>
<protein>
    <submittedName>
        <fullName evidence="7">PhaC_N domain-containing protein</fullName>
    </submittedName>
</protein>
<keyword evidence="4" id="KW-0012">Acyltransferase</keyword>
<dbReference type="GO" id="GO:0018454">
    <property type="term" value="F:acetoacetyl-CoA reductase activity"/>
    <property type="evidence" value="ECO:0007669"/>
    <property type="project" value="InterPro"/>
</dbReference>
<dbReference type="FunFam" id="3.40.50.720:FF:000173">
    <property type="entry name" value="3-oxoacyl-[acyl-carrier protein] reductase"/>
    <property type="match status" value="1"/>
</dbReference>
<dbReference type="Proteomes" id="UP000095287">
    <property type="component" value="Unplaced"/>
</dbReference>
<dbReference type="GO" id="GO:0005737">
    <property type="term" value="C:cytoplasm"/>
    <property type="evidence" value="ECO:0007669"/>
    <property type="project" value="InterPro"/>
</dbReference>
<organism evidence="6 7">
    <name type="scientific">Steinernema glaseri</name>
    <dbReference type="NCBI Taxonomy" id="37863"/>
    <lineage>
        <taxon>Eukaryota</taxon>
        <taxon>Metazoa</taxon>
        <taxon>Ecdysozoa</taxon>
        <taxon>Nematoda</taxon>
        <taxon>Chromadorea</taxon>
        <taxon>Rhabditida</taxon>
        <taxon>Tylenchina</taxon>
        <taxon>Panagrolaimomorpha</taxon>
        <taxon>Strongyloidoidea</taxon>
        <taxon>Steinernematidae</taxon>
        <taxon>Steinernema</taxon>
    </lineage>
</organism>
<dbReference type="Gene3D" id="3.40.50.720">
    <property type="entry name" value="NAD(P)-binding Rossmann-like Domain"/>
    <property type="match status" value="1"/>
</dbReference>
<evidence type="ECO:0000313" key="6">
    <source>
        <dbReference type="Proteomes" id="UP000095287"/>
    </source>
</evidence>
<dbReference type="AlphaFoldDB" id="A0A1I7YA58"/>
<keyword evidence="3" id="KW-0560">Oxidoreductase</keyword>
<name>A0A1I7YA58_9BILA</name>
<dbReference type="InterPro" id="IPR051321">
    <property type="entry name" value="PHA/PHB_synthase"/>
</dbReference>
<dbReference type="InterPro" id="IPR036291">
    <property type="entry name" value="NAD(P)-bd_dom_sf"/>
</dbReference>
<dbReference type="InterPro" id="IPR020904">
    <property type="entry name" value="Sc_DH/Rdtase_CS"/>
</dbReference>
<evidence type="ECO:0000256" key="1">
    <source>
        <dbReference type="ARBA" id="ARBA00006484"/>
    </source>
</evidence>
<comment type="similarity">
    <text evidence="1">Belongs to the short-chain dehydrogenases/reductases (SDR) family.</text>
</comment>
<reference evidence="7" key="1">
    <citation type="submission" date="2016-11" db="UniProtKB">
        <authorList>
            <consortium name="WormBaseParasite"/>
        </authorList>
    </citation>
    <scope>IDENTIFICATION</scope>
</reference>
<dbReference type="InterPro" id="IPR011283">
    <property type="entry name" value="Acetoacetyl-CoA_reductase"/>
</dbReference>
<dbReference type="InterPro" id="IPR029058">
    <property type="entry name" value="AB_hydrolase_fold"/>
</dbReference>
<dbReference type="SUPFAM" id="SSF53474">
    <property type="entry name" value="alpha/beta-Hydrolases"/>
    <property type="match status" value="1"/>
</dbReference>
<dbReference type="NCBIfam" id="TIGR01829">
    <property type="entry name" value="AcAcCoA_reduct"/>
    <property type="match status" value="1"/>
</dbReference>
<dbReference type="Pfam" id="PF07167">
    <property type="entry name" value="PhaC_N"/>
    <property type="match status" value="1"/>
</dbReference>
<dbReference type="CDD" id="cd05333">
    <property type="entry name" value="BKR_SDR_c"/>
    <property type="match status" value="1"/>
</dbReference>